<dbReference type="InterPro" id="IPR036676">
    <property type="entry name" value="PurM-like_C_sf"/>
</dbReference>
<feature type="binding site" evidence="1">
    <location>
        <position position="214"/>
    </location>
    <ligand>
        <name>Mg(2+)</name>
        <dbReference type="ChEBI" id="CHEBI:18420"/>
        <label>3</label>
    </ligand>
</feature>
<keyword evidence="1 4" id="KW-0418">Kinase</keyword>
<feature type="binding site" evidence="1">
    <location>
        <position position="27"/>
    </location>
    <ligand>
        <name>Mg(2+)</name>
        <dbReference type="ChEBI" id="CHEBI:18420"/>
        <label>4</label>
    </ligand>
</feature>
<feature type="binding site" evidence="1">
    <location>
        <position position="44"/>
    </location>
    <ligand>
        <name>Mg(2+)</name>
        <dbReference type="ChEBI" id="CHEBI:18420"/>
        <label>1</label>
    </ligand>
</feature>
<comment type="caution">
    <text evidence="4">The sequence shown here is derived from an EMBL/GenBank/DDBJ whole genome shotgun (WGS) entry which is preliminary data.</text>
</comment>
<feature type="binding site" evidence="1">
    <location>
        <position position="216"/>
    </location>
    <ligand>
        <name>ATP</name>
        <dbReference type="ChEBI" id="CHEBI:30616"/>
    </ligand>
</feature>
<evidence type="ECO:0000313" key="4">
    <source>
        <dbReference type="EMBL" id="MDQ0228321.1"/>
    </source>
</evidence>
<keyword evidence="5" id="KW-1185">Reference proteome</keyword>
<gene>
    <name evidence="1" type="primary">thiL</name>
    <name evidence="4" type="ORF">J2S02_004701</name>
</gene>
<keyword evidence="1" id="KW-0460">Magnesium</keyword>
<dbReference type="InterPro" id="IPR016188">
    <property type="entry name" value="PurM-like_N"/>
</dbReference>
<keyword evidence="1" id="KW-0547">Nucleotide-binding</keyword>
<feature type="binding site" evidence="1">
    <location>
        <position position="44"/>
    </location>
    <ligand>
        <name>Mg(2+)</name>
        <dbReference type="ChEBI" id="CHEBI:18420"/>
        <label>2</label>
    </ligand>
</feature>
<keyword evidence="1 4" id="KW-0808">Transferase</keyword>
<sequence length="327" mass="36385">MDEFDFINKITPKKRNHPNIKMGIGDDAAIYRPDSEKDQVVCVDTMVEGVHFLKHLSTPYEIGYKALAVNISDIAAMGGVPLYYLVAISIPNTWKESELIDIFQGMNEIASHYNMSLIGGDTVSTSKDLVVTVTVIGEVEQNVRTLRSEAEDGDIVFVTGTVGDSSAGLDILLGKYVIDDASIKEYLIERHKRPTPQVKAGRIISSVKRASLNDISDGLASELHEIAESSRVGIMINEEDLPISQELSQIKQTCDITKWMFYGGEDFELVGTTSPESWEQLKRLCNEQSIKITKIGYVSKKYTGVFLMKNDKDGEPLHKSGFNHFKK</sequence>
<dbReference type="InterPro" id="IPR006283">
    <property type="entry name" value="ThiL-like"/>
</dbReference>
<feature type="binding site" evidence="1">
    <location>
        <position position="265"/>
    </location>
    <ligand>
        <name>substrate</name>
    </ligand>
</feature>
<dbReference type="EC" id="2.7.4.16" evidence="1"/>
<dbReference type="CDD" id="cd02194">
    <property type="entry name" value="ThiL"/>
    <property type="match status" value="1"/>
</dbReference>
<feature type="binding site" evidence="1">
    <location>
        <position position="51"/>
    </location>
    <ligand>
        <name>substrate</name>
    </ligand>
</feature>
<evidence type="ECO:0000259" key="2">
    <source>
        <dbReference type="Pfam" id="PF00586"/>
    </source>
</evidence>
<dbReference type="SUPFAM" id="SSF55326">
    <property type="entry name" value="PurM N-terminal domain-like"/>
    <property type="match status" value="1"/>
</dbReference>
<dbReference type="InterPro" id="IPR036921">
    <property type="entry name" value="PurM-like_N_sf"/>
</dbReference>
<dbReference type="HAMAP" id="MF_02128">
    <property type="entry name" value="TMP_kinase"/>
    <property type="match status" value="1"/>
</dbReference>
<feature type="binding site" evidence="1">
    <location>
        <position position="147"/>
    </location>
    <ligand>
        <name>ATP</name>
        <dbReference type="ChEBI" id="CHEBI:30616"/>
    </ligand>
</feature>
<protein>
    <recommendedName>
        <fullName evidence="1">Thiamine-monophosphate kinase</fullName>
        <shortName evidence="1">TMP kinase</shortName>
        <shortName evidence="1">Thiamine-phosphate kinase</shortName>
        <ecNumber evidence="1">2.7.4.16</ecNumber>
    </recommendedName>
</protein>
<evidence type="ECO:0000256" key="1">
    <source>
        <dbReference type="HAMAP-Rule" id="MF_02128"/>
    </source>
</evidence>
<dbReference type="Gene3D" id="3.90.650.10">
    <property type="entry name" value="PurM-like C-terminal domain"/>
    <property type="match status" value="1"/>
</dbReference>
<dbReference type="SUPFAM" id="SSF56042">
    <property type="entry name" value="PurM C-terminal domain-like"/>
    <property type="match status" value="1"/>
</dbReference>
<feature type="binding site" evidence="1">
    <location>
        <position position="121"/>
    </location>
    <ligand>
        <name>Mg(2+)</name>
        <dbReference type="ChEBI" id="CHEBI:18420"/>
        <label>1</label>
    </ligand>
</feature>
<comment type="pathway">
    <text evidence="1">Cofactor biosynthesis; thiamine diphosphate biosynthesis; thiamine diphosphate from thiamine phosphate: step 1/1.</text>
</comment>
<feature type="binding site" evidence="1">
    <location>
        <position position="217"/>
    </location>
    <ligand>
        <name>Mg(2+)</name>
        <dbReference type="ChEBI" id="CHEBI:18420"/>
        <label>5</label>
    </ligand>
</feature>
<dbReference type="PANTHER" id="PTHR30270">
    <property type="entry name" value="THIAMINE-MONOPHOSPHATE KINASE"/>
    <property type="match status" value="1"/>
</dbReference>
<dbReference type="Pfam" id="PF02769">
    <property type="entry name" value="AIRS_C"/>
    <property type="match status" value="1"/>
</dbReference>
<evidence type="ECO:0000313" key="5">
    <source>
        <dbReference type="Proteomes" id="UP001232245"/>
    </source>
</evidence>
<dbReference type="RefSeq" id="WP_095302248.1">
    <property type="nucleotide sequence ID" value="NZ_CADEPK010000001.1"/>
</dbReference>
<feature type="binding site" evidence="1">
    <location>
        <begin position="120"/>
        <end position="121"/>
    </location>
    <ligand>
        <name>ATP</name>
        <dbReference type="ChEBI" id="CHEBI:30616"/>
    </ligand>
</feature>
<feature type="binding site" evidence="1">
    <location>
        <position position="73"/>
    </location>
    <ligand>
        <name>Mg(2+)</name>
        <dbReference type="ChEBI" id="CHEBI:18420"/>
        <label>3</label>
    </ligand>
</feature>
<proteinExistence type="inferred from homology"/>
<dbReference type="NCBIfam" id="TIGR01379">
    <property type="entry name" value="thiL"/>
    <property type="match status" value="1"/>
</dbReference>
<comment type="function">
    <text evidence="1">Catalyzes the ATP-dependent phosphorylation of thiamine-monophosphate (TMP) to form thiamine-pyrophosphate (TPP), the active form of vitamin B1.</text>
</comment>
<feature type="binding site" evidence="1">
    <location>
        <position position="73"/>
    </location>
    <ligand>
        <name>Mg(2+)</name>
        <dbReference type="ChEBI" id="CHEBI:18420"/>
        <label>2</label>
    </ligand>
</feature>
<dbReference type="InterPro" id="IPR010918">
    <property type="entry name" value="PurM-like_C_dom"/>
</dbReference>
<dbReference type="Pfam" id="PF00586">
    <property type="entry name" value="AIRS"/>
    <property type="match status" value="1"/>
</dbReference>
<dbReference type="PANTHER" id="PTHR30270:SF0">
    <property type="entry name" value="THIAMINE-MONOPHOSPHATE KINASE"/>
    <property type="match status" value="1"/>
</dbReference>
<accession>A0ABT9Z930</accession>
<reference evidence="4 5" key="1">
    <citation type="submission" date="2023-07" db="EMBL/GenBank/DDBJ databases">
        <title>Genomic Encyclopedia of Type Strains, Phase IV (KMG-IV): sequencing the most valuable type-strain genomes for metagenomic binning, comparative biology and taxonomic classification.</title>
        <authorList>
            <person name="Goeker M."/>
        </authorList>
    </citation>
    <scope>NUCLEOTIDE SEQUENCE [LARGE SCALE GENOMIC DNA]</scope>
    <source>
        <strain evidence="4 5">DSM 17723</strain>
    </source>
</reference>
<dbReference type="Gene3D" id="3.30.1330.10">
    <property type="entry name" value="PurM-like, N-terminal domain"/>
    <property type="match status" value="1"/>
</dbReference>
<dbReference type="PIRSF" id="PIRSF005303">
    <property type="entry name" value="Thiam_monoph_kin"/>
    <property type="match status" value="1"/>
</dbReference>
<feature type="domain" description="PurM-like C-terminal" evidence="3">
    <location>
        <begin position="152"/>
        <end position="301"/>
    </location>
</feature>
<dbReference type="GO" id="GO:0009030">
    <property type="term" value="F:thiamine-phosphate kinase activity"/>
    <property type="evidence" value="ECO:0007669"/>
    <property type="project" value="UniProtKB-EC"/>
</dbReference>
<keyword evidence="1" id="KW-0784">Thiamine biosynthesis</keyword>
<feature type="binding site" evidence="1">
    <location>
        <position position="322"/>
    </location>
    <ligand>
        <name>substrate</name>
    </ligand>
</feature>
<comment type="catalytic activity">
    <reaction evidence="1">
        <text>thiamine phosphate + ATP = thiamine diphosphate + ADP</text>
        <dbReference type="Rhea" id="RHEA:15913"/>
        <dbReference type="ChEBI" id="CHEBI:30616"/>
        <dbReference type="ChEBI" id="CHEBI:37575"/>
        <dbReference type="ChEBI" id="CHEBI:58937"/>
        <dbReference type="ChEBI" id="CHEBI:456216"/>
        <dbReference type="EC" id="2.7.4.16"/>
    </reaction>
</comment>
<feature type="binding site" evidence="1">
    <location>
        <position position="73"/>
    </location>
    <ligand>
        <name>Mg(2+)</name>
        <dbReference type="ChEBI" id="CHEBI:18420"/>
        <label>4</label>
    </ligand>
</feature>
<organism evidence="4 5">
    <name type="scientific">Metabacillus niabensis</name>
    <dbReference type="NCBI Taxonomy" id="324854"/>
    <lineage>
        <taxon>Bacteria</taxon>
        <taxon>Bacillati</taxon>
        <taxon>Bacillota</taxon>
        <taxon>Bacilli</taxon>
        <taxon>Bacillales</taxon>
        <taxon>Bacillaceae</taxon>
        <taxon>Metabacillus</taxon>
    </lineage>
</organism>
<dbReference type="EMBL" id="JAUSTZ010000019">
    <property type="protein sequence ID" value="MDQ0228321.1"/>
    <property type="molecule type" value="Genomic_DNA"/>
</dbReference>
<comment type="miscellaneous">
    <text evidence="1">Reaction mechanism of ThiL seems to utilize a direct, inline transfer of the gamma-phosphate of ATP to TMP rather than a phosphorylated enzyme intermediate.</text>
</comment>
<feature type="domain" description="PurM-like N-terminal" evidence="2">
    <location>
        <begin position="25"/>
        <end position="139"/>
    </location>
</feature>
<name>A0ABT9Z930_9BACI</name>
<keyword evidence="1" id="KW-0067">ATP-binding</keyword>
<evidence type="ECO:0000259" key="3">
    <source>
        <dbReference type="Pfam" id="PF02769"/>
    </source>
</evidence>
<comment type="similarity">
    <text evidence="1">Belongs to the thiamine-monophosphate kinase family.</text>
</comment>
<feature type="binding site" evidence="1">
    <location>
        <position position="27"/>
    </location>
    <ligand>
        <name>Mg(2+)</name>
        <dbReference type="ChEBI" id="CHEBI:18420"/>
        <label>3</label>
    </ligand>
</feature>
<comment type="caution">
    <text evidence="1">Lacks conserved residue(s) required for the propagation of feature annotation.</text>
</comment>
<dbReference type="Proteomes" id="UP001232245">
    <property type="component" value="Unassembled WGS sequence"/>
</dbReference>
<keyword evidence="1" id="KW-0479">Metal-binding</keyword>